<keyword evidence="9" id="KW-1185">Reference proteome</keyword>
<feature type="transmembrane region" description="Helical" evidence="6">
    <location>
        <begin position="151"/>
        <end position="170"/>
    </location>
</feature>
<dbReference type="SUPFAM" id="SSF103481">
    <property type="entry name" value="Multidrug resistance efflux transporter EmrE"/>
    <property type="match status" value="1"/>
</dbReference>
<name>A0AA88XC29_9ASTE</name>
<accession>A0AA88XC29</accession>
<gene>
    <name evidence="8" type="ORF">RJ639_028072</name>
</gene>
<dbReference type="GO" id="GO:0016020">
    <property type="term" value="C:membrane"/>
    <property type="evidence" value="ECO:0007669"/>
    <property type="project" value="UniProtKB-SubCell"/>
</dbReference>
<evidence type="ECO:0000313" key="8">
    <source>
        <dbReference type="EMBL" id="KAK3039490.1"/>
    </source>
</evidence>
<feature type="transmembrane region" description="Helical" evidence="6">
    <location>
        <begin position="12"/>
        <end position="29"/>
    </location>
</feature>
<feature type="transmembrane region" description="Helical" evidence="6">
    <location>
        <begin position="300"/>
        <end position="322"/>
    </location>
</feature>
<dbReference type="InterPro" id="IPR037185">
    <property type="entry name" value="EmrE-like"/>
</dbReference>
<feature type="transmembrane region" description="Helical" evidence="6">
    <location>
        <begin position="232"/>
        <end position="253"/>
    </location>
</feature>
<evidence type="ECO:0000256" key="5">
    <source>
        <dbReference type="ARBA" id="ARBA00023136"/>
    </source>
</evidence>
<dbReference type="InterPro" id="IPR030184">
    <property type="entry name" value="WAT1-related"/>
</dbReference>
<feature type="transmembrane region" description="Helical" evidence="6">
    <location>
        <begin position="49"/>
        <end position="69"/>
    </location>
</feature>
<evidence type="ECO:0000256" key="3">
    <source>
        <dbReference type="ARBA" id="ARBA00022692"/>
    </source>
</evidence>
<dbReference type="Pfam" id="PF00892">
    <property type="entry name" value="EamA"/>
    <property type="match status" value="1"/>
</dbReference>
<comment type="subcellular location">
    <subcellularLocation>
        <location evidence="1 6">Membrane</location>
        <topology evidence="1 6">Multi-pass membrane protein</topology>
    </subcellularLocation>
</comment>
<dbReference type="GO" id="GO:0022857">
    <property type="term" value="F:transmembrane transporter activity"/>
    <property type="evidence" value="ECO:0007669"/>
    <property type="project" value="InterPro"/>
</dbReference>
<dbReference type="EMBL" id="JAVXUP010000075">
    <property type="protein sequence ID" value="KAK3039490.1"/>
    <property type="molecule type" value="Genomic_DNA"/>
</dbReference>
<sequence>MVESVPSSKRGLAEDVALIAGLVAMQFMIAGNSVALSYFMSLGLHPSSLIIPSAFATFLVLSPIATYFERSIWPKKFSWKLLVQFVLIGLGGDIVWLSAEKNEHNSSAFKGKRTRLFPLFQFVFCCLFYRVTLFQSLLLKGINLTSPAMATAMPNLAPGLIFLIAWAFGLEKVKPNCMYSKIKVVGTLLCVVGAVTMSLSQSVMNGHLAKEDGLSSPSPPADDQNMFDEQKIIGCIYLLASVLVLSSSVVLQASTLTEFPAPISLCAITSLFGAILTLVVELIQGHHIETGWPLLSVHELIGYSLLAGTVTGACLSFNGWALKKRGPVLVSMFNPIGTVLSVIFSIFAGDSIGLGSISGMLLMFTGLYFVLWAKGKEGLPLEDVNSASKSESDAEKPLLS</sequence>
<evidence type="ECO:0000256" key="1">
    <source>
        <dbReference type="ARBA" id="ARBA00004141"/>
    </source>
</evidence>
<proteinExistence type="inferred from homology"/>
<keyword evidence="3 6" id="KW-0812">Transmembrane</keyword>
<evidence type="ECO:0000256" key="6">
    <source>
        <dbReference type="RuleBase" id="RU363077"/>
    </source>
</evidence>
<reference evidence="8" key="1">
    <citation type="submission" date="2022-12" db="EMBL/GenBank/DDBJ databases">
        <title>Draft genome assemblies for two species of Escallonia (Escalloniales).</title>
        <authorList>
            <person name="Chanderbali A."/>
            <person name="Dervinis C."/>
            <person name="Anghel I."/>
            <person name="Soltis D."/>
            <person name="Soltis P."/>
            <person name="Zapata F."/>
        </authorList>
    </citation>
    <scope>NUCLEOTIDE SEQUENCE</scope>
    <source>
        <strain evidence="8">UCBG64.0493</strain>
        <tissue evidence="8">Leaf</tissue>
    </source>
</reference>
<keyword evidence="5 6" id="KW-0472">Membrane</keyword>
<dbReference type="InterPro" id="IPR000620">
    <property type="entry name" value="EamA_dom"/>
</dbReference>
<keyword evidence="4 6" id="KW-1133">Transmembrane helix</keyword>
<comment type="caution">
    <text evidence="8">The sequence shown here is derived from an EMBL/GenBank/DDBJ whole genome shotgun (WGS) entry which is preliminary data.</text>
</comment>
<feature type="domain" description="EamA" evidence="7">
    <location>
        <begin position="233"/>
        <end position="371"/>
    </location>
</feature>
<protein>
    <recommendedName>
        <fullName evidence="6">WAT1-related protein</fullName>
    </recommendedName>
</protein>
<dbReference type="PANTHER" id="PTHR31218">
    <property type="entry name" value="WAT1-RELATED PROTEIN"/>
    <property type="match status" value="1"/>
</dbReference>
<organism evidence="8 9">
    <name type="scientific">Escallonia herrerae</name>
    <dbReference type="NCBI Taxonomy" id="1293975"/>
    <lineage>
        <taxon>Eukaryota</taxon>
        <taxon>Viridiplantae</taxon>
        <taxon>Streptophyta</taxon>
        <taxon>Embryophyta</taxon>
        <taxon>Tracheophyta</taxon>
        <taxon>Spermatophyta</taxon>
        <taxon>Magnoliopsida</taxon>
        <taxon>eudicotyledons</taxon>
        <taxon>Gunneridae</taxon>
        <taxon>Pentapetalae</taxon>
        <taxon>asterids</taxon>
        <taxon>campanulids</taxon>
        <taxon>Escalloniales</taxon>
        <taxon>Escalloniaceae</taxon>
        <taxon>Escallonia</taxon>
    </lineage>
</organism>
<dbReference type="Proteomes" id="UP001188597">
    <property type="component" value="Unassembled WGS sequence"/>
</dbReference>
<evidence type="ECO:0000313" key="9">
    <source>
        <dbReference type="Proteomes" id="UP001188597"/>
    </source>
</evidence>
<evidence type="ECO:0000259" key="7">
    <source>
        <dbReference type="Pfam" id="PF00892"/>
    </source>
</evidence>
<feature type="transmembrane region" description="Helical" evidence="6">
    <location>
        <begin position="81"/>
        <end position="99"/>
    </location>
</feature>
<comment type="similarity">
    <text evidence="2 6">Belongs to the drug/metabolite transporter (DMT) superfamily. Plant drug/metabolite exporter (P-DME) (TC 2.A.7.4) family.</text>
</comment>
<evidence type="ECO:0000256" key="4">
    <source>
        <dbReference type="ARBA" id="ARBA00022989"/>
    </source>
</evidence>
<feature type="transmembrane region" description="Helical" evidence="6">
    <location>
        <begin position="328"/>
        <end position="347"/>
    </location>
</feature>
<feature type="transmembrane region" description="Helical" evidence="6">
    <location>
        <begin position="259"/>
        <end position="280"/>
    </location>
</feature>
<evidence type="ECO:0000256" key="2">
    <source>
        <dbReference type="ARBA" id="ARBA00007635"/>
    </source>
</evidence>
<dbReference type="AlphaFoldDB" id="A0AA88XC29"/>
<feature type="transmembrane region" description="Helical" evidence="6">
    <location>
        <begin position="182"/>
        <end position="200"/>
    </location>
</feature>
<feature type="transmembrane region" description="Helical" evidence="6">
    <location>
        <begin position="119"/>
        <end position="139"/>
    </location>
</feature>
<feature type="transmembrane region" description="Helical" evidence="6">
    <location>
        <begin position="354"/>
        <end position="373"/>
    </location>
</feature>